<evidence type="ECO:0000256" key="3">
    <source>
        <dbReference type="ARBA" id="ARBA00022840"/>
    </source>
</evidence>
<evidence type="ECO:0000256" key="2">
    <source>
        <dbReference type="ARBA" id="ARBA00022741"/>
    </source>
</evidence>
<dbReference type="Gene3D" id="3.90.640.10">
    <property type="entry name" value="Actin, Chain A, domain 4"/>
    <property type="match status" value="1"/>
</dbReference>
<keyword evidence="2 4" id="KW-0547">Nucleotide-binding</keyword>
<gene>
    <name evidence="5" type="ORF">Zmor_011503</name>
</gene>
<comment type="similarity">
    <text evidence="1 4">Belongs to the heat shock protein 70 family.</text>
</comment>
<dbReference type="InterPro" id="IPR029047">
    <property type="entry name" value="HSP70_peptide-bd_sf"/>
</dbReference>
<dbReference type="PRINTS" id="PR00301">
    <property type="entry name" value="HEATSHOCK70"/>
</dbReference>
<name>A0AA38IM60_9CUCU</name>
<sequence length="617" mass="69268">MDDFVIGIDLGTTNSCVCVYLNGKLKILENSDGGRITPSFIFFTSLQETIVGEHAKRMSSGKPDHGIYEVKRLVGRKFSDAYLQKNLQYLPFKVKSDSQGDPLIIIPQRNRTLEKTPQQLCAIILQKLKADAEAKLGQVINKVVITVPAYFNVTQREVTLAAAKEAGFTVLKLLNEPTAAALCYYFDNDCNQTNHSLVYDLGGGTFDVAILKRSPNNIEIVGVDGDTQLGGHDFDNLIVNYVCEELIKEYNYDPRADKDSLRRLHNKCEDAKKALSAVQQTVITLIGFVQNHSCVQIPFTREQFENIANELFRKSISIVDCCMKNCGISKASIKEVILSGGSTRIPKIQKMISDYFDGKALNKFVSPDECVAEGAALQAALLSKNAKQSISKIYLADVVPLSLGTADFVNKMEFIIKRNQRLPTNCCGTDWTGLNNQQTSMTFKIYEGERLNAKRNRFVGQLTLTNITPAPPGECKVKFYMNIDENGILSIKAEELYKNNIKELTINYARGNCSDSEVKNTLLDAEINKEEDICFERFVKLQGYLIKYCVAVMYNLDNKKMADTLRSVYELCQETKSSAENLEMHQVKRVEELTTSIKLQCEPYVTYHNFNAMPILL</sequence>
<evidence type="ECO:0000313" key="5">
    <source>
        <dbReference type="EMBL" id="KAJ3659837.1"/>
    </source>
</evidence>
<dbReference type="InterPro" id="IPR013126">
    <property type="entry name" value="Hsp_70_fam"/>
</dbReference>
<dbReference type="PANTHER" id="PTHR19375">
    <property type="entry name" value="HEAT SHOCK PROTEIN 70KDA"/>
    <property type="match status" value="1"/>
</dbReference>
<dbReference type="Gene3D" id="3.30.30.30">
    <property type="match status" value="1"/>
</dbReference>
<dbReference type="GO" id="GO:0005524">
    <property type="term" value="F:ATP binding"/>
    <property type="evidence" value="ECO:0007669"/>
    <property type="project" value="UniProtKB-KW"/>
</dbReference>
<dbReference type="InterPro" id="IPR018181">
    <property type="entry name" value="Heat_shock_70_CS"/>
</dbReference>
<proteinExistence type="inferred from homology"/>
<dbReference type="Proteomes" id="UP001168821">
    <property type="component" value="Unassembled WGS sequence"/>
</dbReference>
<dbReference type="InterPro" id="IPR043129">
    <property type="entry name" value="ATPase_NBD"/>
</dbReference>
<dbReference type="Gene3D" id="2.60.34.10">
    <property type="entry name" value="Substrate Binding Domain Of DNAk, Chain A, domain 1"/>
    <property type="match status" value="1"/>
</dbReference>
<keyword evidence="3 4" id="KW-0067">ATP-binding</keyword>
<organism evidence="5 6">
    <name type="scientific">Zophobas morio</name>
    <dbReference type="NCBI Taxonomy" id="2755281"/>
    <lineage>
        <taxon>Eukaryota</taxon>
        <taxon>Metazoa</taxon>
        <taxon>Ecdysozoa</taxon>
        <taxon>Arthropoda</taxon>
        <taxon>Hexapoda</taxon>
        <taxon>Insecta</taxon>
        <taxon>Pterygota</taxon>
        <taxon>Neoptera</taxon>
        <taxon>Endopterygota</taxon>
        <taxon>Coleoptera</taxon>
        <taxon>Polyphaga</taxon>
        <taxon>Cucujiformia</taxon>
        <taxon>Tenebrionidae</taxon>
        <taxon>Zophobas</taxon>
    </lineage>
</organism>
<evidence type="ECO:0000256" key="1">
    <source>
        <dbReference type="ARBA" id="ARBA00007381"/>
    </source>
</evidence>
<evidence type="ECO:0000256" key="4">
    <source>
        <dbReference type="RuleBase" id="RU003322"/>
    </source>
</evidence>
<comment type="caution">
    <text evidence="5">The sequence shown here is derived from an EMBL/GenBank/DDBJ whole genome shotgun (WGS) entry which is preliminary data.</text>
</comment>
<dbReference type="FunFam" id="3.90.640.10:FF:000003">
    <property type="entry name" value="Molecular chaperone DnaK"/>
    <property type="match status" value="1"/>
</dbReference>
<dbReference type="AlphaFoldDB" id="A0AA38IM60"/>
<dbReference type="Gene3D" id="3.30.420.40">
    <property type="match status" value="2"/>
</dbReference>
<reference evidence="5" key="1">
    <citation type="journal article" date="2023" name="G3 (Bethesda)">
        <title>Whole genome assemblies of Zophobas morio and Tenebrio molitor.</title>
        <authorList>
            <person name="Kaur S."/>
            <person name="Stinson S.A."/>
            <person name="diCenzo G.C."/>
        </authorList>
    </citation>
    <scope>NUCLEOTIDE SEQUENCE</scope>
    <source>
        <strain evidence="5">QUZm001</strain>
    </source>
</reference>
<dbReference type="SUPFAM" id="SSF53067">
    <property type="entry name" value="Actin-like ATPase domain"/>
    <property type="match status" value="2"/>
</dbReference>
<dbReference type="PROSITE" id="PS01036">
    <property type="entry name" value="HSP70_3"/>
    <property type="match status" value="1"/>
</dbReference>
<evidence type="ECO:0000313" key="6">
    <source>
        <dbReference type="Proteomes" id="UP001168821"/>
    </source>
</evidence>
<dbReference type="FunFam" id="3.30.30.30:FF:000005">
    <property type="entry name" value="Heat shock protein ssb1"/>
    <property type="match status" value="1"/>
</dbReference>
<dbReference type="CDD" id="cd24028">
    <property type="entry name" value="ASKHA_NBD_HSP70_HSPA1-like"/>
    <property type="match status" value="1"/>
</dbReference>
<accession>A0AA38IM60</accession>
<dbReference type="GO" id="GO:0140662">
    <property type="term" value="F:ATP-dependent protein folding chaperone"/>
    <property type="evidence" value="ECO:0007669"/>
    <property type="project" value="InterPro"/>
</dbReference>
<dbReference type="SUPFAM" id="SSF100920">
    <property type="entry name" value="Heat shock protein 70kD (HSP70), peptide-binding domain"/>
    <property type="match status" value="1"/>
</dbReference>
<dbReference type="EMBL" id="JALNTZ010000003">
    <property type="protein sequence ID" value="KAJ3659837.1"/>
    <property type="molecule type" value="Genomic_DNA"/>
</dbReference>
<dbReference type="Pfam" id="PF00012">
    <property type="entry name" value="HSP70"/>
    <property type="match status" value="1"/>
</dbReference>
<dbReference type="PROSITE" id="PS00297">
    <property type="entry name" value="HSP70_1"/>
    <property type="match status" value="1"/>
</dbReference>
<protein>
    <submittedName>
        <fullName evidence="5">Uncharacterized protein</fullName>
    </submittedName>
</protein>
<keyword evidence="6" id="KW-1185">Reference proteome</keyword>